<feature type="region of interest" description="Disordered" evidence="5">
    <location>
        <begin position="1"/>
        <end position="42"/>
    </location>
</feature>
<evidence type="ECO:0000256" key="1">
    <source>
        <dbReference type="ARBA" id="ARBA00004123"/>
    </source>
</evidence>
<organism evidence="7 8">
    <name type="scientific">Armadillidium nasatum</name>
    <dbReference type="NCBI Taxonomy" id="96803"/>
    <lineage>
        <taxon>Eukaryota</taxon>
        <taxon>Metazoa</taxon>
        <taxon>Ecdysozoa</taxon>
        <taxon>Arthropoda</taxon>
        <taxon>Crustacea</taxon>
        <taxon>Multicrustacea</taxon>
        <taxon>Malacostraca</taxon>
        <taxon>Eumalacostraca</taxon>
        <taxon>Peracarida</taxon>
        <taxon>Isopoda</taxon>
        <taxon>Oniscidea</taxon>
        <taxon>Crinocheta</taxon>
        <taxon>Armadillidiidae</taxon>
        <taxon>Armadillidium</taxon>
    </lineage>
</organism>
<evidence type="ECO:0000256" key="2">
    <source>
        <dbReference type="ARBA" id="ARBA00006503"/>
    </source>
</evidence>
<gene>
    <name evidence="7" type="primary">Gsc_1</name>
    <name evidence="7" type="ORF">Anas_10859</name>
</gene>
<comment type="similarity">
    <text evidence="2">Belongs to the paired homeobox family. Bicoid subfamily.</text>
</comment>
<dbReference type="OrthoDB" id="6159439at2759"/>
<dbReference type="GO" id="GO:0005634">
    <property type="term" value="C:nucleus"/>
    <property type="evidence" value="ECO:0007669"/>
    <property type="project" value="UniProtKB-SubCell"/>
</dbReference>
<reference evidence="7 8" key="1">
    <citation type="journal article" date="2019" name="PLoS Biol.">
        <title>Sex chromosomes control vertical transmission of feminizing Wolbachia symbionts in an isopod.</title>
        <authorList>
            <person name="Becking T."/>
            <person name="Chebbi M.A."/>
            <person name="Giraud I."/>
            <person name="Moumen B."/>
            <person name="Laverre T."/>
            <person name="Caubet Y."/>
            <person name="Peccoud J."/>
            <person name="Gilbert C."/>
            <person name="Cordaux R."/>
        </authorList>
    </citation>
    <scope>NUCLEOTIDE SEQUENCE [LARGE SCALE GENOMIC DNA]</scope>
    <source>
        <strain evidence="7">ANa2</strain>
        <tissue evidence="7">Whole body excluding digestive tract and cuticle</tissue>
    </source>
</reference>
<feature type="domain" description="Homeobox" evidence="6">
    <location>
        <begin position="156"/>
        <end position="206"/>
    </location>
</feature>
<dbReference type="PROSITE" id="PS50071">
    <property type="entry name" value="HOMEOBOX_2"/>
    <property type="match status" value="1"/>
</dbReference>
<dbReference type="AlphaFoldDB" id="A0A5N5TFP0"/>
<dbReference type="InterPro" id="IPR009057">
    <property type="entry name" value="Homeodomain-like_sf"/>
</dbReference>
<sequence length="233" mass="26993">MDNLIIKDKNNSDETSNASDDNESRDMTSSTKLSTSSMSSPSSSFASSFSIENLLSSKFQRSLKPSLVQSSYQPFFTSNNTGTMLNPLHKYPSPYARLLPELRTTVDWKDVLLKLGKRQKDICFSREREEIWEKDIQSLCSTSEEINGTQVLNINRRKRRHRTIFTEEQLATLEDTFSRTHYPDVVLREQIALATDLLEERVEVTFFYIYITEGLKILFKNSLYRSQGRNIYL</sequence>
<proteinExistence type="inferred from homology"/>
<comment type="subcellular location">
    <subcellularLocation>
        <location evidence="1 3 4">Nucleus</location>
    </subcellularLocation>
</comment>
<dbReference type="GO" id="GO:0000981">
    <property type="term" value="F:DNA-binding transcription factor activity, RNA polymerase II-specific"/>
    <property type="evidence" value="ECO:0007669"/>
    <property type="project" value="TreeGrafter"/>
</dbReference>
<evidence type="ECO:0000256" key="5">
    <source>
        <dbReference type="SAM" id="MobiDB-lite"/>
    </source>
</evidence>
<dbReference type="Gene3D" id="1.10.10.60">
    <property type="entry name" value="Homeodomain-like"/>
    <property type="match status" value="1"/>
</dbReference>
<name>A0A5N5TFP0_9CRUS</name>
<dbReference type="PANTHER" id="PTHR46643">
    <property type="entry name" value="HOMEOBOX PROTEIN GOOSECOID-RELATED"/>
    <property type="match status" value="1"/>
</dbReference>
<dbReference type="PANTHER" id="PTHR46643:SF1">
    <property type="entry name" value="HOMEOBOX PROTEIN GOOSECOID-2"/>
    <property type="match status" value="1"/>
</dbReference>
<dbReference type="EMBL" id="SEYY01001906">
    <property type="protein sequence ID" value="KAB7505047.1"/>
    <property type="molecule type" value="Genomic_DNA"/>
</dbReference>
<dbReference type="SMART" id="SM00389">
    <property type="entry name" value="HOX"/>
    <property type="match status" value="1"/>
</dbReference>
<dbReference type="CDD" id="cd00086">
    <property type="entry name" value="homeodomain"/>
    <property type="match status" value="1"/>
</dbReference>
<feature type="DNA-binding region" description="Homeobox" evidence="3">
    <location>
        <begin position="158"/>
        <end position="207"/>
    </location>
</feature>
<keyword evidence="3 4" id="KW-0539">Nucleus</keyword>
<dbReference type="Proteomes" id="UP000326759">
    <property type="component" value="Unassembled WGS sequence"/>
</dbReference>
<evidence type="ECO:0000313" key="8">
    <source>
        <dbReference type="Proteomes" id="UP000326759"/>
    </source>
</evidence>
<dbReference type="SUPFAM" id="SSF46689">
    <property type="entry name" value="Homeodomain-like"/>
    <property type="match status" value="1"/>
</dbReference>
<dbReference type="InterPro" id="IPR051440">
    <property type="entry name" value="Goosecoid-like_HB"/>
</dbReference>
<feature type="compositionally biased region" description="Basic and acidic residues" evidence="5">
    <location>
        <begin position="1"/>
        <end position="12"/>
    </location>
</feature>
<dbReference type="InterPro" id="IPR001356">
    <property type="entry name" value="HD"/>
</dbReference>
<evidence type="ECO:0000313" key="7">
    <source>
        <dbReference type="EMBL" id="KAB7505047.1"/>
    </source>
</evidence>
<keyword evidence="8" id="KW-1185">Reference proteome</keyword>
<evidence type="ECO:0000256" key="3">
    <source>
        <dbReference type="PROSITE-ProRule" id="PRU00108"/>
    </source>
</evidence>
<feature type="compositionally biased region" description="Low complexity" evidence="5">
    <location>
        <begin position="28"/>
        <end position="42"/>
    </location>
</feature>
<comment type="caution">
    <text evidence="7">The sequence shown here is derived from an EMBL/GenBank/DDBJ whole genome shotgun (WGS) entry which is preliminary data.</text>
</comment>
<evidence type="ECO:0000259" key="6">
    <source>
        <dbReference type="PROSITE" id="PS50071"/>
    </source>
</evidence>
<evidence type="ECO:0000256" key="4">
    <source>
        <dbReference type="RuleBase" id="RU000682"/>
    </source>
</evidence>
<protein>
    <submittedName>
        <fullName evidence="7">Homeobox protein goosecoid</fullName>
    </submittedName>
</protein>
<dbReference type="GO" id="GO:0000978">
    <property type="term" value="F:RNA polymerase II cis-regulatory region sequence-specific DNA binding"/>
    <property type="evidence" value="ECO:0007669"/>
    <property type="project" value="TreeGrafter"/>
</dbReference>
<keyword evidence="3 4" id="KW-0238">DNA-binding</keyword>
<dbReference type="Pfam" id="PF00046">
    <property type="entry name" value="Homeodomain"/>
    <property type="match status" value="1"/>
</dbReference>
<accession>A0A5N5TFP0</accession>
<keyword evidence="3 4" id="KW-0371">Homeobox</keyword>